<dbReference type="Pfam" id="PF00702">
    <property type="entry name" value="Hydrolase"/>
    <property type="match status" value="1"/>
</dbReference>
<dbReference type="GO" id="GO:0016791">
    <property type="term" value="F:phosphatase activity"/>
    <property type="evidence" value="ECO:0007669"/>
    <property type="project" value="TreeGrafter"/>
</dbReference>
<dbReference type="RefSeq" id="WP_369343474.1">
    <property type="nucleotide sequence ID" value="NZ_CP129674.1"/>
</dbReference>
<dbReference type="InterPro" id="IPR006439">
    <property type="entry name" value="HAD-SF_hydro_IA"/>
</dbReference>
<dbReference type="PANTHER" id="PTHR18901">
    <property type="entry name" value="2-DEOXYGLUCOSE-6-PHOSPHATE PHOSPHATASE 2"/>
    <property type="match status" value="1"/>
</dbReference>
<organism evidence="1">
    <name type="scientific">Bifidobacterium aquikefiricola</name>
    <dbReference type="NCBI Taxonomy" id="3059038"/>
    <lineage>
        <taxon>Bacteria</taxon>
        <taxon>Bacillati</taxon>
        <taxon>Actinomycetota</taxon>
        <taxon>Actinomycetes</taxon>
        <taxon>Bifidobacteriales</taxon>
        <taxon>Bifidobacteriaceae</taxon>
        <taxon>Bifidobacterium</taxon>
    </lineage>
</organism>
<accession>A0AB39U4E4</accession>
<dbReference type="Gene3D" id="3.40.50.1000">
    <property type="entry name" value="HAD superfamily/HAD-like"/>
    <property type="match status" value="1"/>
</dbReference>
<reference evidence="1" key="1">
    <citation type="submission" date="2023-07" db="EMBL/GenBank/DDBJ databases">
        <title>Bifidobacterium aquikefiriaerophilum sp. nov. and Bifidobacterium eccum sp. nov., isolated from water kefir.</title>
        <authorList>
            <person name="Breselge S."/>
            <person name="Bellassi P."/>
            <person name="Barcenilla C."/>
            <person name="Alvarez-Ordonez A."/>
            <person name="Morelli L."/>
            <person name="Cotter P.D."/>
        </authorList>
    </citation>
    <scope>NUCLEOTIDE SEQUENCE</scope>
    <source>
        <strain evidence="1">WK041_4_12</strain>
    </source>
</reference>
<gene>
    <name evidence="1" type="ORF">QN215_06235</name>
</gene>
<dbReference type="AlphaFoldDB" id="A0AB39U4E4"/>
<dbReference type="InterPro" id="IPR023198">
    <property type="entry name" value="PGP-like_dom2"/>
</dbReference>
<dbReference type="PANTHER" id="PTHR18901:SF38">
    <property type="entry name" value="PSEUDOURIDINE-5'-PHOSPHATASE"/>
    <property type="match status" value="1"/>
</dbReference>
<dbReference type="Gene3D" id="1.10.150.240">
    <property type="entry name" value="Putative phosphatase, domain 2"/>
    <property type="match status" value="1"/>
</dbReference>
<proteinExistence type="predicted"/>
<protein>
    <submittedName>
        <fullName evidence="1">HAD family phosphatase</fullName>
    </submittedName>
</protein>
<dbReference type="KEGG" id="baqk:QN215_06235"/>
<dbReference type="SFLD" id="SFLDG01129">
    <property type="entry name" value="C1.5:_HAD__Beta-PGM__Phosphata"/>
    <property type="match status" value="1"/>
</dbReference>
<dbReference type="InterPro" id="IPR036412">
    <property type="entry name" value="HAD-like_sf"/>
</dbReference>
<dbReference type="EMBL" id="CP129674">
    <property type="protein sequence ID" value="XDS43879.1"/>
    <property type="molecule type" value="Genomic_DNA"/>
</dbReference>
<name>A0AB39U4E4_9BIFI</name>
<dbReference type="InterPro" id="IPR023214">
    <property type="entry name" value="HAD_sf"/>
</dbReference>
<dbReference type="SUPFAM" id="SSF56784">
    <property type="entry name" value="HAD-like"/>
    <property type="match status" value="1"/>
</dbReference>
<sequence length="223" mass="24681">MSISSTSNAGKAAIFDLDGTLLDSMGVWHTMDMKFFAERGIECPQNFSKTVASMQFHDIALYVRERFHLSDTPEELMAIWNRMAADEYAHRVKPKPHALAYIRHLHETGARLAIATTLPPTLREPAMKHAGLVPYIDAVCSTGDGICRGKEYPDIYLHAARLLGVRPESCTVFEDILTAVRSAKSAGMQTWAMYDASSDKDWAAIQQTADGTLKDFSDAPSIL</sequence>
<evidence type="ECO:0000313" key="1">
    <source>
        <dbReference type="EMBL" id="XDS43879.1"/>
    </source>
</evidence>
<dbReference type="NCBIfam" id="TIGR01509">
    <property type="entry name" value="HAD-SF-IA-v3"/>
    <property type="match status" value="1"/>
</dbReference>
<dbReference type="CDD" id="cd07505">
    <property type="entry name" value="HAD_BPGM-like"/>
    <property type="match status" value="1"/>
</dbReference>
<dbReference type="SFLD" id="SFLDS00003">
    <property type="entry name" value="Haloacid_Dehalogenase"/>
    <property type="match status" value="1"/>
</dbReference>